<evidence type="ECO:0000256" key="1">
    <source>
        <dbReference type="ARBA" id="ARBA00009986"/>
    </source>
</evidence>
<dbReference type="NCBIfam" id="NF010000">
    <property type="entry name" value="PRK13473.1"/>
    <property type="match status" value="1"/>
</dbReference>
<dbReference type="GO" id="GO:0016620">
    <property type="term" value="F:oxidoreductase activity, acting on the aldehyde or oxo group of donors, NAD or NADP as acceptor"/>
    <property type="evidence" value="ECO:0007669"/>
    <property type="project" value="InterPro"/>
</dbReference>
<dbReference type="PANTHER" id="PTHR11699">
    <property type="entry name" value="ALDEHYDE DEHYDROGENASE-RELATED"/>
    <property type="match status" value="1"/>
</dbReference>
<evidence type="ECO:0000256" key="3">
    <source>
        <dbReference type="PROSITE-ProRule" id="PRU10007"/>
    </source>
</evidence>
<dbReference type="Proteomes" id="UP000185578">
    <property type="component" value="Unassembled WGS sequence"/>
</dbReference>
<dbReference type="PROSITE" id="PS00687">
    <property type="entry name" value="ALDEHYDE_DEHYDR_GLU"/>
    <property type="match status" value="1"/>
</dbReference>
<feature type="active site" evidence="3">
    <location>
        <position position="246"/>
    </location>
</feature>
<organism evidence="6 7">
    <name type="scientific">Pseudomonas chlororaphis</name>
    <dbReference type="NCBI Taxonomy" id="587753"/>
    <lineage>
        <taxon>Bacteria</taxon>
        <taxon>Pseudomonadati</taxon>
        <taxon>Pseudomonadota</taxon>
        <taxon>Gammaproteobacteria</taxon>
        <taxon>Pseudomonadales</taxon>
        <taxon>Pseudomonadaceae</taxon>
        <taxon>Pseudomonas</taxon>
    </lineage>
</organism>
<dbReference type="InterPro" id="IPR029510">
    <property type="entry name" value="Ald_DH_CS_GLU"/>
</dbReference>
<dbReference type="RefSeq" id="WP_075119066.1">
    <property type="nucleotide sequence ID" value="NZ_MSCT01000009.1"/>
</dbReference>
<dbReference type="InterPro" id="IPR016161">
    <property type="entry name" value="Ald_DH/histidinol_DH"/>
</dbReference>
<dbReference type="OrthoDB" id="9812625at2"/>
<dbReference type="EMBL" id="MSCT01000009">
    <property type="protein sequence ID" value="OLF54443.1"/>
    <property type="molecule type" value="Genomic_DNA"/>
</dbReference>
<dbReference type="InterPro" id="IPR015590">
    <property type="entry name" value="Aldehyde_DH_dom"/>
</dbReference>
<accession>A0A1Q8ERM8</accession>
<dbReference type="InterPro" id="IPR016163">
    <property type="entry name" value="Ald_DH_C"/>
</dbReference>
<proteinExistence type="inferred from homology"/>
<evidence type="ECO:0000259" key="5">
    <source>
        <dbReference type="Pfam" id="PF00171"/>
    </source>
</evidence>
<gene>
    <name evidence="6" type="ORF">BTN82_10555</name>
</gene>
<dbReference type="FunFam" id="3.40.605.10:FF:000007">
    <property type="entry name" value="NAD/NADP-dependent betaine aldehyde dehydrogenase"/>
    <property type="match status" value="1"/>
</dbReference>
<comment type="similarity">
    <text evidence="1 4">Belongs to the aldehyde dehydrogenase family.</text>
</comment>
<dbReference type="SUPFAM" id="SSF53720">
    <property type="entry name" value="ALDH-like"/>
    <property type="match status" value="1"/>
</dbReference>
<feature type="domain" description="Aldehyde dehydrogenase" evidence="5">
    <location>
        <begin position="15"/>
        <end position="468"/>
    </location>
</feature>
<name>A0A1Q8ERM8_9PSED</name>
<dbReference type="Gene3D" id="3.40.309.10">
    <property type="entry name" value="Aldehyde Dehydrogenase, Chain A, domain 2"/>
    <property type="match status" value="1"/>
</dbReference>
<reference evidence="6 7" key="1">
    <citation type="submission" date="2016-12" db="EMBL/GenBank/DDBJ databases">
        <authorList>
            <person name="Song W.-J."/>
            <person name="Kurnit D.M."/>
        </authorList>
    </citation>
    <scope>NUCLEOTIDE SEQUENCE [LARGE SCALE GENOMIC DNA]</scope>
    <source>
        <strain evidence="6 7">PCL1601</strain>
    </source>
</reference>
<dbReference type="Pfam" id="PF00171">
    <property type="entry name" value="Aldedh"/>
    <property type="match status" value="1"/>
</dbReference>
<dbReference type="InterPro" id="IPR016162">
    <property type="entry name" value="Ald_DH_N"/>
</dbReference>
<protein>
    <submittedName>
        <fullName evidence="6">Gamma-aminobutyraldehyde dehydrogenase</fullName>
    </submittedName>
</protein>
<keyword evidence="2 4" id="KW-0560">Oxidoreductase</keyword>
<evidence type="ECO:0000313" key="7">
    <source>
        <dbReference type="Proteomes" id="UP000185578"/>
    </source>
</evidence>
<evidence type="ECO:0000313" key="6">
    <source>
        <dbReference type="EMBL" id="OLF54443.1"/>
    </source>
</evidence>
<dbReference type="Gene3D" id="3.40.605.10">
    <property type="entry name" value="Aldehyde Dehydrogenase, Chain A, domain 1"/>
    <property type="match status" value="1"/>
</dbReference>
<dbReference type="AlphaFoldDB" id="A0A1Q8ERM8"/>
<sequence length="473" mass="49570">MHTRMLINGELLQGEGQALPVLDPASGEQIALVNEASQEQVDAAVRSAEEAFCSFARTTPAARSALLLDIAALIEAHGPELAALDSANVGKPWPSALDDELPLTVDSVRFFAGAARTLSGVAAGEYVARHTSLIRRDPLGPIAAIAPWNYPLMMAAWKLAAPLAAGCSVVLKPSEVTPLSTLRLAELLQDVVPKGVVNLINGAGASVGDRLVNAAGIEGISITGSPATGAAAMRAASRQLRQVHLELGGKAPVIVFADADIEKLLATLRATAFFNAGQDCAQPCRLLVADAVYERVVAGLAEAAASIRTGSQREAGTEMGPLVSEAHRQRVAGFVERARGRAEVVAGGYAEDRPGFFYRPTVVANVDPDAEIATCEIFGPVVSVSRFGEGQDPVAIANAGRYGLASSVWTRDNGRAMDATSRLRYGFTWVNTHGVATPEMPWAAMKGSGHGCDMSVFALDAYTAVRHVMFAHG</sequence>
<evidence type="ECO:0000256" key="4">
    <source>
        <dbReference type="RuleBase" id="RU003345"/>
    </source>
</evidence>
<evidence type="ECO:0000256" key="2">
    <source>
        <dbReference type="ARBA" id="ARBA00023002"/>
    </source>
</evidence>
<comment type="caution">
    <text evidence="6">The sequence shown here is derived from an EMBL/GenBank/DDBJ whole genome shotgun (WGS) entry which is preliminary data.</text>
</comment>